<proteinExistence type="predicted"/>
<evidence type="ECO:0000313" key="3">
    <source>
        <dbReference type="Proteomes" id="UP001194696"/>
    </source>
</evidence>
<evidence type="ECO:0000256" key="1">
    <source>
        <dbReference type="SAM" id="MobiDB-lite"/>
    </source>
</evidence>
<gene>
    <name evidence="2" type="ORF">BGZ96_004115</name>
</gene>
<feature type="non-terminal residue" evidence="2">
    <location>
        <position position="171"/>
    </location>
</feature>
<dbReference type="Proteomes" id="UP001194696">
    <property type="component" value="Unassembled WGS sequence"/>
</dbReference>
<name>A0ABQ7JIG7_9FUNG</name>
<organism evidence="2 3">
    <name type="scientific">Linnemannia gamsii</name>
    <dbReference type="NCBI Taxonomy" id="64522"/>
    <lineage>
        <taxon>Eukaryota</taxon>
        <taxon>Fungi</taxon>
        <taxon>Fungi incertae sedis</taxon>
        <taxon>Mucoromycota</taxon>
        <taxon>Mortierellomycotina</taxon>
        <taxon>Mortierellomycetes</taxon>
        <taxon>Mortierellales</taxon>
        <taxon>Mortierellaceae</taxon>
        <taxon>Linnemannia</taxon>
    </lineage>
</organism>
<comment type="caution">
    <text evidence="2">The sequence shown here is derived from an EMBL/GenBank/DDBJ whole genome shotgun (WGS) entry which is preliminary data.</text>
</comment>
<protein>
    <submittedName>
        <fullName evidence="2">Uncharacterized protein</fullName>
    </submittedName>
</protein>
<keyword evidence="3" id="KW-1185">Reference proteome</keyword>
<feature type="compositionally biased region" description="Polar residues" evidence="1">
    <location>
        <begin position="24"/>
        <end position="36"/>
    </location>
</feature>
<evidence type="ECO:0000313" key="2">
    <source>
        <dbReference type="EMBL" id="KAG0274724.1"/>
    </source>
</evidence>
<sequence>MTKSTLLTPPGSPPQPTSQQDPSNCGQDNENQSVSPQRIRKRDRFIKMFRSSSSKPKATSSQSASSKSTAKDDSTACALHLSPVGSPESVEIEHVVSSTAVESTPFETRPLSPLTRPRLDVFPQNVRAPTVCITLPTFGARIETTPQLALCIDLLSKASDNVDRQDGPFKD</sequence>
<feature type="region of interest" description="Disordered" evidence="1">
    <location>
        <begin position="1"/>
        <end position="85"/>
    </location>
</feature>
<feature type="compositionally biased region" description="Low complexity" evidence="1">
    <location>
        <begin position="51"/>
        <end position="68"/>
    </location>
</feature>
<accession>A0ABQ7JIG7</accession>
<reference evidence="2 3" key="1">
    <citation type="journal article" date="2020" name="Fungal Divers.">
        <title>Resolving the Mortierellaceae phylogeny through synthesis of multi-gene phylogenetics and phylogenomics.</title>
        <authorList>
            <person name="Vandepol N."/>
            <person name="Liber J."/>
            <person name="Desiro A."/>
            <person name="Na H."/>
            <person name="Kennedy M."/>
            <person name="Barry K."/>
            <person name="Grigoriev I.V."/>
            <person name="Miller A.N."/>
            <person name="O'Donnell K."/>
            <person name="Stajich J.E."/>
            <person name="Bonito G."/>
        </authorList>
    </citation>
    <scope>NUCLEOTIDE SEQUENCE [LARGE SCALE GENOMIC DNA]</scope>
    <source>
        <strain evidence="2 3">AD045</strain>
    </source>
</reference>
<dbReference type="EMBL" id="JAAAIM010001968">
    <property type="protein sequence ID" value="KAG0274724.1"/>
    <property type="molecule type" value="Genomic_DNA"/>
</dbReference>